<dbReference type="SUPFAM" id="SSF46689">
    <property type="entry name" value="Homeodomain-like"/>
    <property type="match status" value="1"/>
</dbReference>
<accession>A0ABY0IP36</accession>
<dbReference type="PROSITE" id="PS50977">
    <property type="entry name" value="HTH_TETR_2"/>
    <property type="match status" value="1"/>
</dbReference>
<dbReference type="Gene3D" id="1.10.357.10">
    <property type="entry name" value="Tetracycline Repressor, domain 2"/>
    <property type="match status" value="1"/>
</dbReference>
<protein>
    <submittedName>
        <fullName evidence="4">TetR family transcriptional regulator</fullName>
    </submittedName>
</protein>
<dbReference type="Proteomes" id="UP000292136">
    <property type="component" value="Unassembled WGS sequence"/>
</dbReference>
<organism evidence="4 5">
    <name type="scientific">Azospira oryzae</name>
    <dbReference type="NCBI Taxonomy" id="146939"/>
    <lineage>
        <taxon>Bacteria</taxon>
        <taxon>Pseudomonadati</taxon>
        <taxon>Pseudomonadota</taxon>
        <taxon>Betaproteobacteria</taxon>
        <taxon>Rhodocyclales</taxon>
        <taxon>Rhodocyclaceae</taxon>
        <taxon>Azospira</taxon>
    </lineage>
</organism>
<dbReference type="PANTHER" id="PTHR30055">
    <property type="entry name" value="HTH-TYPE TRANSCRIPTIONAL REGULATOR RUTR"/>
    <property type="match status" value="1"/>
</dbReference>
<evidence type="ECO:0000259" key="3">
    <source>
        <dbReference type="PROSITE" id="PS50977"/>
    </source>
</evidence>
<keyword evidence="1 2" id="KW-0238">DNA-binding</keyword>
<dbReference type="InterPro" id="IPR050109">
    <property type="entry name" value="HTH-type_TetR-like_transc_reg"/>
</dbReference>
<dbReference type="Pfam" id="PF00440">
    <property type="entry name" value="TetR_N"/>
    <property type="match status" value="1"/>
</dbReference>
<feature type="domain" description="HTH tetR-type" evidence="3">
    <location>
        <begin position="6"/>
        <end position="66"/>
    </location>
</feature>
<evidence type="ECO:0000313" key="4">
    <source>
        <dbReference type="EMBL" id="RZT76475.1"/>
    </source>
</evidence>
<reference evidence="4 5" key="1">
    <citation type="submission" date="2019-02" db="EMBL/GenBank/DDBJ databases">
        <title>Genomic Encyclopedia of Type Strains, Phase IV (KMG-IV): sequencing the most valuable type-strain genomes for metagenomic binning, comparative biology and taxonomic classification.</title>
        <authorList>
            <person name="Goeker M."/>
        </authorList>
    </citation>
    <scope>NUCLEOTIDE SEQUENCE [LARGE SCALE GENOMIC DNA]</scope>
    <source>
        <strain evidence="4 5">DSM 21223</strain>
    </source>
</reference>
<proteinExistence type="predicted"/>
<evidence type="ECO:0000256" key="2">
    <source>
        <dbReference type="PROSITE-ProRule" id="PRU00335"/>
    </source>
</evidence>
<dbReference type="InterPro" id="IPR009057">
    <property type="entry name" value="Homeodomain-like_sf"/>
</dbReference>
<dbReference type="InterPro" id="IPR001647">
    <property type="entry name" value="HTH_TetR"/>
</dbReference>
<dbReference type="SUPFAM" id="SSF48498">
    <property type="entry name" value="Tetracyclin repressor-like, C-terminal domain"/>
    <property type="match status" value="1"/>
</dbReference>
<dbReference type="PANTHER" id="PTHR30055:SF233">
    <property type="entry name" value="REGULATORY PROTEIN TETR"/>
    <property type="match status" value="1"/>
</dbReference>
<name>A0ABY0IP36_9RHOO</name>
<feature type="DNA-binding region" description="H-T-H motif" evidence="2">
    <location>
        <begin position="29"/>
        <end position="48"/>
    </location>
</feature>
<evidence type="ECO:0000256" key="1">
    <source>
        <dbReference type="ARBA" id="ARBA00023125"/>
    </source>
</evidence>
<dbReference type="EMBL" id="SHKM01000002">
    <property type="protein sequence ID" value="RZT76475.1"/>
    <property type="molecule type" value="Genomic_DNA"/>
</dbReference>
<dbReference type="InterPro" id="IPR036271">
    <property type="entry name" value="Tet_transcr_reg_TetR-rel_C_sf"/>
</dbReference>
<comment type="caution">
    <text evidence="4">The sequence shown here is derived from an EMBL/GenBank/DDBJ whole genome shotgun (WGS) entry which is preliminary data.</text>
</comment>
<sequence length="201" mass="22621">MDQDRLPVRQRLISAALERFLADDYHRVTTRQIAEQAGANVSMIRYYFGSKEGLYEEMIRESLAPLLEVLDGPLFDAVDGFGSLLRLYYDTMAGQPQFPKLILKVLALNQGPGRRFIQQLLERGRNRGSRRVEGLKASGQVDAGTDPDILRLAFVSLAMTPMLLKDIFEEQMERPMDGEFLARLADFNGHLFTAGLKPAAD</sequence>
<dbReference type="RefSeq" id="WP_130459659.1">
    <property type="nucleotide sequence ID" value="NZ_SHKM01000002.1"/>
</dbReference>
<gene>
    <name evidence="4" type="ORF">EV678_2352</name>
</gene>
<keyword evidence="5" id="KW-1185">Reference proteome</keyword>
<evidence type="ECO:0000313" key="5">
    <source>
        <dbReference type="Proteomes" id="UP000292136"/>
    </source>
</evidence>